<gene>
    <name evidence="2" type="ORF">GCM10007140_12520</name>
</gene>
<sequence>MENQSVVQLWEDYKKINTEVPDTYDAWAFGDSKELADKLATWVIEGRKTATASNYTLYELENEPLPHIGLYNIVLDGNGIAVAIIKTVAVEVVPFDEVKEEHAYREGAGDRSLQYWRDAHEAFFRRGMEGLDLEFHHKMPVVCERFELVYGRKADGDSGIHSR</sequence>
<dbReference type="InterPro" id="IPR007374">
    <property type="entry name" value="ASCH_domain"/>
</dbReference>
<dbReference type="Pfam" id="PF04266">
    <property type="entry name" value="ASCH"/>
    <property type="match status" value="1"/>
</dbReference>
<dbReference type="AlphaFoldDB" id="A0A917EMQ0"/>
<feature type="domain" description="ASCH" evidence="1">
    <location>
        <begin position="27"/>
        <end position="150"/>
    </location>
</feature>
<dbReference type="SMART" id="SM01022">
    <property type="entry name" value="ASCH"/>
    <property type="match status" value="1"/>
</dbReference>
<dbReference type="InterPro" id="IPR015947">
    <property type="entry name" value="PUA-like_sf"/>
</dbReference>
<dbReference type="Proteomes" id="UP000605259">
    <property type="component" value="Unassembled WGS sequence"/>
</dbReference>
<proteinExistence type="predicted"/>
<dbReference type="RefSeq" id="WP_188387534.1">
    <property type="nucleotide sequence ID" value="NZ_BMFK01000001.1"/>
</dbReference>
<reference evidence="2" key="2">
    <citation type="submission" date="2020-09" db="EMBL/GenBank/DDBJ databases">
        <authorList>
            <person name="Sun Q."/>
            <person name="Zhou Y."/>
        </authorList>
    </citation>
    <scope>NUCLEOTIDE SEQUENCE</scope>
    <source>
        <strain evidence="2">CGMCC 1.12698</strain>
    </source>
</reference>
<dbReference type="PANTHER" id="PTHR39203">
    <property type="entry name" value="CYTOPLASMIC PROTEIN-RELATED"/>
    <property type="match status" value="1"/>
</dbReference>
<evidence type="ECO:0000259" key="1">
    <source>
        <dbReference type="SMART" id="SM01022"/>
    </source>
</evidence>
<evidence type="ECO:0000313" key="2">
    <source>
        <dbReference type="EMBL" id="GGE63773.1"/>
    </source>
</evidence>
<dbReference type="PIRSF" id="PIRSF021320">
    <property type="entry name" value="DUF984"/>
    <property type="match status" value="1"/>
</dbReference>
<dbReference type="EMBL" id="BMFK01000001">
    <property type="protein sequence ID" value="GGE63773.1"/>
    <property type="molecule type" value="Genomic_DNA"/>
</dbReference>
<dbReference type="PANTHER" id="PTHR39203:SF1">
    <property type="entry name" value="CYTOPLASMIC PROTEIN"/>
    <property type="match status" value="1"/>
</dbReference>
<comment type="caution">
    <text evidence="2">The sequence shown here is derived from an EMBL/GenBank/DDBJ whole genome shotgun (WGS) entry which is preliminary data.</text>
</comment>
<name>A0A917EMQ0_9BACI</name>
<accession>A0A917EMQ0</accession>
<organism evidence="2 3">
    <name type="scientific">Priestia taiwanensis</name>
    <dbReference type="NCBI Taxonomy" id="1347902"/>
    <lineage>
        <taxon>Bacteria</taxon>
        <taxon>Bacillati</taxon>
        <taxon>Bacillota</taxon>
        <taxon>Bacilli</taxon>
        <taxon>Bacillales</taxon>
        <taxon>Bacillaceae</taxon>
        <taxon>Priestia</taxon>
    </lineage>
</organism>
<keyword evidence="3" id="KW-1185">Reference proteome</keyword>
<reference evidence="2" key="1">
    <citation type="journal article" date="2014" name="Int. J. Syst. Evol. Microbiol.">
        <title>Complete genome sequence of Corynebacterium casei LMG S-19264T (=DSM 44701T), isolated from a smear-ripened cheese.</title>
        <authorList>
            <consortium name="US DOE Joint Genome Institute (JGI-PGF)"/>
            <person name="Walter F."/>
            <person name="Albersmeier A."/>
            <person name="Kalinowski J."/>
            <person name="Ruckert C."/>
        </authorList>
    </citation>
    <scope>NUCLEOTIDE SEQUENCE</scope>
    <source>
        <strain evidence="2">CGMCC 1.12698</strain>
    </source>
</reference>
<dbReference type="SUPFAM" id="SSF88697">
    <property type="entry name" value="PUA domain-like"/>
    <property type="match status" value="1"/>
</dbReference>
<dbReference type="Gene3D" id="3.10.400.10">
    <property type="entry name" value="Sulfate adenylyltransferase"/>
    <property type="match status" value="1"/>
</dbReference>
<dbReference type="CDD" id="cd06553">
    <property type="entry name" value="ASCH_Ef3133_like"/>
    <property type="match status" value="1"/>
</dbReference>
<evidence type="ECO:0000313" key="3">
    <source>
        <dbReference type="Proteomes" id="UP000605259"/>
    </source>
</evidence>
<protein>
    <submittedName>
        <fullName evidence="2">RNA-binding protein</fullName>
    </submittedName>
</protein>
<dbReference type="InterPro" id="IPR009326">
    <property type="entry name" value="DUF984"/>
</dbReference>